<reference evidence="2" key="1">
    <citation type="submission" date="2025-08" db="UniProtKB">
        <authorList>
            <consortium name="RefSeq"/>
        </authorList>
    </citation>
    <scope>IDENTIFICATION</scope>
    <source>
        <strain evidence="2">Tuebingen</strain>
        <tissue evidence="2">Fibroblasts and whole tissue</tissue>
    </source>
</reference>
<organism evidence="1 2">
    <name type="scientific">Danio rerio</name>
    <name type="common">Zebrafish</name>
    <name type="synonym">Brachydanio rerio</name>
    <dbReference type="NCBI Taxonomy" id="7955"/>
    <lineage>
        <taxon>Eukaryota</taxon>
        <taxon>Metazoa</taxon>
        <taxon>Chordata</taxon>
        <taxon>Craniata</taxon>
        <taxon>Vertebrata</taxon>
        <taxon>Euteleostomi</taxon>
        <taxon>Actinopterygii</taxon>
        <taxon>Neopterygii</taxon>
        <taxon>Teleostei</taxon>
        <taxon>Ostariophysi</taxon>
        <taxon>Cypriniformes</taxon>
        <taxon>Danionidae</taxon>
        <taxon>Danioninae</taxon>
        <taxon>Danio</taxon>
    </lineage>
</organism>
<gene>
    <name evidence="2" type="primary">ccdc122</name>
</gene>
<dbReference type="Proteomes" id="UP000000437">
    <property type="component" value="Chromosome 6"/>
</dbReference>
<proteinExistence type="predicted"/>
<keyword evidence="1" id="KW-1185">Reference proteome</keyword>
<dbReference type="KEGG" id="dre:103910356"/>
<name>A0A8M9PNE5_DANRE</name>
<dbReference type="RefSeq" id="XP_021333012.3">
    <property type="nucleotide sequence ID" value="XM_021477337.3"/>
</dbReference>
<evidence type="ECO:0000313" key="1">
    <source>
        <dbReference type="Proteomes" id="UP000000437"/>
    </source>
</evidence>
<dbReference type="AlphaFoldDB" id="A0A8M9PNE5"/>
<dbReference type="OrthoDB" id="9881749at2759"/>
<evidence type="ECO:0000313" key="2">
    <source>
        <dbReference type="RefSeq" id="XP_021333012.3"/>
    </source>
</evidence>
<protein>
    <submittedName>
        <fullName evidence="2">Coiled-coil domain-containing protein 122</fullName>
    </submittedName>
</protein>
<dbReference type="CTD" id="160857"/>
<sequence>MDSLSQQDFPLKDALQELLQQGEARAQQISNAQRALHTLQDSLEVMERSRESVCSQVRLKQKMLTALHCDAETLQCSIMQLQVQTQSAAMQNLQLRAQMQDQQEQRRSQLQEFSSYRSRLQAFRCAVSPQQSPAHVCEELQMKMQEIRRLTHTLEEMKRQHADSRSGLHTQEDIEFLKTRINEARQTMKDSRAHLDNEKHTHTQLRREIEIQRRRCEAIQKRLRCQLKKTQSSQRRLRSDVTHMQKQLEELRRLEER</sequence>
<accession>A0A8M9PNE5</accession>